<reference evidence="9" key="1">
    <citation type="journal article" date="2019" name="Int. J. Syst. Evol. Microbiol.">
        <title>The Global Catalogue of Microorganisms (GCM) 10K type strain sequencing project: providing services to taxonomists for standard genome sequencing and annotation.</title>
        <authorList>
            <consortium name="The Broad Institute Genomics Platform"/>
            <consortium name="The Broad Institute Genome Sequencing Center for Infectious Disease"/>
            <person name="Wu L."/>
            <person name="Ma J."/>
        </authorList>
    </citation>
    <scope>NUCLEOTIDE SEQUENCE [LARGE SCALE GENOMIC DNA]</scope>
    <source>
        <strain evidence="9">CCUG 60559</strain>
    </source>
</reference>
<name>A0ABW2IYI1_9GAMM</name>
<dbReference type="InterPro" id="IPR004446">
    <property type="entry name" value="Heptose_bisP_phosphatase"/>
</dbReference>
<keyword evidence="9" id="KW-1185">Reference proteome</keyword>
<dbReference type="NCBIfam" id="NF006506">
    <property type="entry name" value="PRK08942.1"/>
    <property type="match status" value="1"/>
</dbReference>
<dbReference type="SUPFAM" id="SSF56784">
    <property type="entry name" value="HAD-like"/>
    <property type="match status" value="1"/>
</dbReference>
<organism evidence="8 9">
    <name type="scientific">Marinobacter aromaticivorans</name>
    <dbReference type="NCBI Taxonomy" id="1494078"/>
    <lineage>
        <taxon>Bacteria</taxon>
        <taxon>Pseudomonadati</taxon>
        <taxon>Pseudomonadota</taxon>
        <taxon>Gammaproteobacteria</taxon>
        <taxon>Pseudomonadales</taxon>
        <taxon>Marinobacteraceae</taxon>
        <taxon>Marinobacter</taxon>
    </lineage>
</organism>
<evidence type="ECO:0000256" key="3">
    <source>
        <dbReference type="ARBA" id="ARBA00022723"/>
    </source>
</evidence>
<dbReference type="InterPro" id="IPR036412">
    <property type="entry name" value="HAD-like_sf"/>
</dbReference>
<dbReference type="NCBIfam" id="TIGR01662">
    <property type="entry name" value="HAD-SF-IIIA"/>
    <property type="match status" value="1"/>
</dbReference>
<dbReference type="Pfam" id="PF13242">
    <property type="entry name" value="Hydrolase_like"/>
    <property type="match status" value="1"/>
</dbReference>
<dbReference type="EC" id="3.1.3.-" evidence="7"/>
<gene>
    <name evidence="8" type="primary">gmhB</name>
    <name evidence="8" type="ORF">ACFQQA_14590</name>
</gene>
<evidence type="ECO:0000256" key="2">
    <source>
        <dbReference type="ARBA" id="ARBA00022490"/>
    </source>
</evidence>
<dbReference type="InterPro" id="IPR006543">
    <property type="entry name" value="Histidinol-phos"/>
</dbReference>
<dbReference type="InterPro" id="IPR006549">
    <property type="entry name" value="HAD-SF_hydro_IIIA"/>
</dbReference>
<dbReference type="RefSeq" id="WP_100689284.1">
    <property type="nucleotide sequence ID" value="NZ_JBHTBD010000006.1"/>
</dbReference>
<dbReference type="InterPro" id="IPR023214">
    <property type="entry name" value="HAD_sf"/>
</dbReference>
<evidence type="ECO:0000256" key="5">
    <source>
        <dbReference type="ARBA" id="ARBA00023277"/>
    </source>
</evidence>
<comment type="similarity">
    <text evidence="7">Belongs to the gmhB family.</text>
</comment>
<sequence length="182" mass="20324">MSRKAVFLDRDGVINVDHGYVYRPGEFEFIEGVFDACRHLHALGYLLIVVTNQSGIARGKYTEQDFRKLTEWMKDRFAREGAPLTHVYHCPHHPDYGNADERDCYCRKPMPGMIIAGLNDYGLTAEDCIMIGDKRADMEAASAAGIGKKVLVMSGHALSPADLDTADSVWQSIREATRAICQ</sequence>
<comment type="subcellular location">
    <subcellularLocation>
        <location evidence="1 7">Cytoplasm</location>
    </subcellularLocation>
</comment>
<dbReference type="Proteomes" id="UP001596506">
    <property type="component" value="Unassembled WGS sequence"/>
</dbReference>
<protein>
    <recommendedName>
        <fullName evidence="6 7">D,D-heptose 1,7-bisphosphate phosphatase</fullName>
        <ecNumber evidence="7">3.1.3.-</ecNumber>
    </recommendedName>
</protein>
<keyword evidence="3" id="KW-0479">Metal-binding</keyword>
<keyword evidence="5 7" id="KW-0119">Carbohydrate metabolism</keyword>
<dbReference type="PIRSF" id="PIRSF004682">
    <property type="entry name" value="GmhB"/>
    <property type="match status" value="1"/>
</dbReference>
<comment type="caution">
    <text evidence="8">The sequence shown here is derived from an EMBL/GenBank/DDBJ whole genome shotgun (WGS) entry which is preliminary data.</text>
</comment>
<evidence type="ECO:0000256" key="1">
    <source>
        <dbReference type="ARBA" id="ARBA00004496"/>
    </source>
</evidence>
<accession>A0ABW2IYI1</accession>
<proteinExistence type="inferred from homology"/>
<keyword evidence="2 7" id="KW-0963">Cytoplasm</keyword>
<dbReference type="CDD" id="cd07503">
    <property type="entry name" value="HAD_HisB-N"/>
    <property type="match status" value="1"/>
</dbReference>
<evidence type="ECO:0000256" key="7">
    <source>
        <dbReference type="PIRNR" id="PIRNR004682"/>
    </source>
</evidence>
<keyword evidence="4 7" id="KW-0378">Hydrolase</keyword>
<dbReference type="GO" id="GO:0034200">
    <property type="term" value="F:D-glycero-beta-D-manno-heptose 1,7-bisphosphate 7-phosphatase activity"/>
    <property type="evidence" value="ECO:0007669"/>
    <property type="project" value="UniProtKB-EC"/>
</dbReference>
<dbReference type="NCBIfam" id="TIGR00213">
    <property type="entry name" value="GmhB_yaeD"/>
    <property type="match status" value="1"/>
</dbReference>
<evidence type="ECO:0000313" key="8">
    <source>
        <dbReference type="EMBL" id="MFC7295952.1"/>
    </source>
</evidence>
<evidence type="ECO:0000256" key="6">
    <source>
        <dbReference type="ARBA" id="ARBA00031828"/>
    </source>
</evidence>
<dbReference type="NCBIfam" id="TIGR01656">
    <property type="entry name" value="Histidinol-ppas"/>
    <property type="match status" value="1"/>
</dbReference>
<dbReference type="EMBL" id="JBHTBD010000006">
    <property type="protein sequence ID" value="MFC7295952.1"/>
    <property type="molecule type" value="Genomic_DNA"/>
</dbReference>
<evidence type="ECO:0000256" key="4">
    <source>
        <dbReference type="ARBA" id="ARBA00022801"/>
    </source>
</evidence>
<evidence type="ECO:0000313" key="9">
    <source>
        <dbReference type="Proteomes" id="UP001596506"/>
    </source>
</evidence>
<dbReference type="PANTHER" id="PTHR42891">
    <property type="entry name" value="D-GLYCERO-BETA-D-MANNO-HEPTOSE-1,7-BISPHOSPHATE 7-PHOSPHATASE"/>
    <property type="match status" value="1"/>
</dbReference>
<dbReference type="Gene3D" id="3.40.50.1000">
    <property type="entry name" value="HAD superfamily/HAD-like"/>
    <property type="match status" value="1"/>
</dbReference>
<dbReference type="PANTHER" id="PTHR42891:SF1">
    <property type="entry name" value="D-GLYCERO-BETA-D-MANNO-HEPTOSE-1,7-BISPHOSPHATE 7-PHOSPHATASE"/>
    <property type="match status" value="1"/>
</dbReference>